<dbReference type="RefSeq" id="WP_159451667.1">
    <property type="nucleotide sequence ID" value="NZ_FWXT01000001.1"/>
</dbReference>
<sequence length="545" mass="60774">MNNRYILIGVTAIILLFGSCKKVLDLKPVDQVNDLVLWSNQDMVLTYTANFYAQMQSGFSGPHAGSSIFTGNLLSDITDDAEANSTVYNAYWNGAYDSSNSPLNGLWTSGRWTYIRRANIFLSKIDAVPGNAALNQRMKGEVQFLRAYYYFDLMNWFGPVPIITEAQTELDESAFVAKASKDQFTDFLVNELTEAAAALPVTYGTADWGRITKGAALAMKGRVQLYAGRWADAAVTEKAVMDLKAYALQTSYSAIFANNNKINTEVILSVQSNTDRSQRSHFFDLYNQPPAFGGRGGTLPTQNLVDEYEMQTTGLPISNPASGYNSQQPYVGRDPRFAATVLYDGATFRGRAMQLYNGGQDLTVSGGIIAGWITNTGYYLRKFTDESINFADANAASGQNWILFRYAEVLLNYAEAQNEAIGPDATVYDAINQVRKRAGMPNLPTGLSQADMRTAIRHERRVELAFEDARYWDVKRWKLAVNLFSTATNPIKKMEIVRDAVTGVKTYTVKNIAKTRVFQEKHYLFPFPNTELSKPGNKIEQNFGW</sequence>
<dbReference type="Gene3D" id="1.25.40.390">
    <property type="match status" value="1"/>
</dbReference>
<dbReference type="InterPro" id="IPR011990">
    <property type="entry name" value="TPR-like_helical_dom_sf"/>
</dbReference>
<evidence type="ECO:0000259" key="7">
    <source>
        <dbReference type="Pfam" id="PF14322"/>
    </source>
</evidence>
<dbReference type="GO" id="GO:0009279">
    <property type="term" value="C:cell outer membrane"/>
    <property type="evidence" value="ECO:0007669"/>
    <property type="project" value="UniProtKB-SubCell"/>
</dbReference>
<keyword evidence="5" id="KW-0998">Cell outer membrane</keyword>
<comment type="subcellular location">
    <subcellularLocation>
        <location evidence="1">Cell outer membrane</location>
    </subcellularLocation>
</comment>
<dbReference type="AlphaFoldDB" id="A0A1W2AUT3"/>
<dbReference type="STRING" id="151894.SAMN04488524_1681"/>
<dbReference type="InterPro" id="IPR012944">
    <property type="entry name" value="SusD_RagB_dom"/>
</dbReference>
<dbReference type="PROSITE" id="PS51257">
    <property type="entry name" value="PROKAR_LIPOPROTEIN"/>
    <property type="match status" value="1"/>
</dbReference>
<dbReference type="EMBL" id="FWXT01000001">
    <property type="protein sequence ID" value="SMC64456.1"/>
    <property type="molecule type" value="Genomic_DNA"/>
</dbReference>
<gene>
    <name evidence="8" type="ORF">SAMN04488524_1681</name>
</gene>
<accession>A0A1W2AUT3</accession>
<evidence type="ECO:0000256" key="5">
    <source>
        <dbReference type="ARBA" id="ARBA00023237"/>
    </source>
</evidence>
<dbReference type="Pfam" id="PF07980">
    <property type="entry name" value="SusD_RagB"/>
    <property type="match status" value="1"/>
</dbReference>
<feature type="domain" description="SusD-like N-terminal" evidence="7">
    <location>
        <begin position="53"/>
        <end position="225"/>
    </location>
</feature>
<proteinExistence type="inferred from homology"/>
<keyword evidence="4" id="KW-0472">Membrane</keyword>
<evidence type="ECO:0000256" key="3">
    <source>
        <dbReference type="ARBA" id="ARBA00022729"/>
    </source>
</evidence>
<evidence type="ECO:0000256" key="4">
    <source>
        <dbReference type="ARBA" id="ARBA00023136"/>
    </source>
</evidence>
<protein>
    <submittedName>
        <fullName evidence="8">Starch-binding associating with outer membrane</fullName>
    </submittedName>
</protein>
<evidence type="ECO:0000313" key="8">
    <source>
        <dbReference type="EMBL" id="SMC64456.1"/>
    </source>
</evidence>
<dbReference type="CDD" id="cd08977">
    <property type="entry name" value="SusD"/>
    <property type="match status" value="1"/>
</dbReference>
<dbReference type="InterPro" id="IPR033985">
    <property type="entry name" value="SusD-like_N"/>
</dbReference>
<comment type="similarity">
    <text evidence="2">Belongs to the SusD family.</text>
</comment>
<evidence type="ECO:0000256" key="2">
    <source>
        <dbReference type="ARBA" id="ARBA00006275"/>
    </source>
</evidence>
<keyword evidence="3" id="KW-0732">Signal</keyword>
<reference evidence="9" key="1">
    <citation type="submission" date="2017-04" db="EMBL/GenBank/DDBJ databases">
        <authorList>
            <person name="Varghese N."/>
            <person name="Submissions S."/>
        </authorList>
    </citation>
    <scope>NUCLEOTIDE SEQUENCE [LARGE SCALE GENOMIC DNA]</scope>
    <source>
        <strain evidence="9">DSM 12126</strain>
    </source>
</reference>
<name>A0A1W2AUT3_9SPHI</name>
<organism evidence="8 9">
    <name type="scientific">Pedobacter africanus</name>
    <dbReference type="NCBI Taxonomy" id="151894"/>
    <lineage>
        <taxon>Bacteria</taxon>
        <taxon>Pseudomonadati</taxon>
        <taxon>Bacteroidota</taxon>
        <taxon>Sphingobacteriia</taxon>
        <taxon>Sphingobacteriales</taxon>
        <taxon>Sphingobacteriaceae</taxon>
        <taxon>Pedobacter</taxon>
    </lineage>
</organism>
<keyword evidence="9" id="KW-1185">Reference proteome</keyword>
<dbReference type="Proteomes" id="UP000192756">
    <property type="component" value="Unassembled WGS sequence"/>
</dbReference>
<dbReference type="Pfam" id="PF14322">
    <property type="entry name" value="SusD-like_3"/>
    <property type="match status" value="1"/>
</dbReference>
<feature type="domain" description="RagB/SusD" evidence="6">
    <location>
        <begin position="265"/>
        <end position="545"/>
    </location>
</feature>
<evidence type="ECO:0000259" key="6">
    <source>
        <dbReference type="Pfam" id="PF07980"/>
    </source>
</evidence>
<evidence type="ECO:0000256" key="1">
    <source>
        <dbReference type="ARBA" id="ARBA00004442"/>
    </source>
</evidence>
<dbReference type="SUPFAM" id="SSF48452">
    <property type="entry name" value="TPR-like"/>
    <property type="match status" value="1"/>
</dbReference>
<dbReference type="OrthoDB" id="5694214at2"/>
<evidence type="ECO:0000313" key="9">
    <source>
        <dbReference type="Proteomes" id="UP000192756"/>
    </source>
</evidence>